<accession>A0A0R3Q8I6</accession>
<dbReference type="AlphaFoldDB" id="A0A0R3Q8I6"/>
<sequence length="106" mass="11441">LVVLHCCFSIAACRLTTNLCCFSDVIRGTTVDDNSSCSCSCDDSRRRFFLLDVMIGPVSSRLPIIAISEDDDDAAVNSFPESTILSSSPGLPAEAELCGDRFTRVK</sequence>
<evidence type="ECO:0000313" key="1">
    <source>
        <dbReference type="WBParaSite" id="BTMF_0000264401-mRNA-1"/>
    </source>
</evidence>
<reference evidence="1" key="1">
    <citation type="submission" date="2017-02" db="UniProtKB">
        <authorList>
            <consortium name="WormBaseParasite"/>
        </authorList>
    </citation>
    <scope>IDENTIFICATION</scope>
</reference>
<proteinExistence type="predicted"/>
<protein>
    <submittedName>
        <fullName evidence="1">Secreted protein</fullName>
    </submittedName>
</protein>
<organism evidence="1">
    <name type="scientific">Brugia timori</name>
    <dbReference type="NCBI Taxonomy" id="42155"/>
    <lineage>
        <taxon>Eukaryota</taxon>
        <taxon>Metazoa</taxon>
        <taxon>Ecdysozoa</taxon>
        <taxon>Nematoda</taxon>
        <taxon>Chromadorea</taxon>
        <taxon>Rhabditida</taxon>
        <taxon>Spirurina</taxon>
        <taxon>Spiruromorpha</taxon>
        <taxon>Filarioidea</taxon>
        <taxon>Onchocercidae</taxon>
        <taxon>Brugia</taxon>
    </lineage>
</organism>
<name>A0A0R3Q8I6_9BILA</name>
<dbReference type="WBParaSite" id="BTMF_0000264401-mRNA-1">
    <property type="protein sequence ID" value="BTMF_0000264401-mRNA-1"/>
    <property type="gene ID" value="BTMF_0000264401"/>
</dbReference>